<dbReference type="EMBL" id="VSSQ01000008">
    <property type="protein sequence ID" value="MPL59099.1"/>
    <property type="molecule type" value="Genomic_DNA"/>
</dbReference>
<keyword evidence="5" id="KW-0547">Nucleotide-binding</keyword>
<dbReference type="InterPro" id="IPR004101">
    <property type="entry name" value="Mur_ligase_C"/>
</dbReference>
<evidence type="ECO:0000256" key="1">
    <source>
        <dbReference type="ARBA" id="ARBA00004496"/>
    </source>
</evidence>
<sequence length="486" mass="51779">MLFPKTIEGLAGARVTIMGLGLHGGGLASAKFFAKAGARVTVTDLRDEKILAPSIQALDGHDVRFVLGKHELEDFRSADLVIKNPAVRGPSPYLAAARHVETDISVFLRYSKSPLVAVTGSKGKSSTVSAIHHGFIASGIQSLLGGNITISPLEFLGETAPDRPVTLELSSWQLADMRGLGVLKPRAALITAIMPDHMNYYASMAEYVADKRLIYADQDSQCASFFDADSSWGLSFASETRAELFYYSAREPQRKGAWLEEKAAPGPGAALDPAGSSPGCLGPEGYCRIGDASDSLPELILPADLLVPGAHMRKNLLASALVLRYMGLSPEKIAAAMASFPGVEHRLEFFARARGVSWYNDSAATIPQAVEAALDSFSAPVVLITGGTDKNLEFEPTKKAYAKAKAIVLLEGTGTEKLMPLLAEQGISWKGPYGSLDAAVNAADRLARPGQAVLLSPGCASFGMFLHEFDRGKKFKEAVRARLGLS</sequence>
<dbReference type="GO" id="GO:0051301">
    <property type="term" value="P:cell division"/>
    <property type="evidence" value="ECO:0007669"/>
    <property type="project" value="InterPro"/>
</dbReference>
<dbReference type="InterPro" id="IPR005762">
    <property type="entry name" value="MurD"/>
</dbReference>
<dbReference type="GO" id="GO:0005524">
    <property type="term" value="F:ATP binding"/>
    <property type="evidence" value="ECO:0007669"/>
    <property type="project" value="UniProtKB-KW"/>
</dbReference>
<evidence type="ECO:0000256" key="5">
    <source>
        <dbReference type="ARBA" id="ARBA00022741"/>
    </source>
</evidence>
<dbReference type="InterPro" id="IPR036615">
    <property type="entry name" value="Mur_ligase_C_dom_sf"/>
</dbReference>
<feature type="domain" description="Mur ligase central" evidence="8">
    <location>
        <begin position="118"/>
        <end position="253"/>
    </location>
</feature>
<evidence type="ECO:0000313" key="9">
    <source>
        <dbReference type="EMBL" id="MPL59099.1"/>
    </source>
</evidence>
<dbReference type="SUPFAM" id="SSF53244">
    <property type="entry name" value="MurD-like peptide ligases, peptide-binding domain"/>
    <property type="match status" value="1"/>
</dbReference>
<dbReference type="Pfam" id="PF21799">
    <property type="entry name" value="MurD-like_N"/>
    <property type="match status" value="1"/>
</dbReference>
<evidence type="ECO:0000256" key="6">
    <source>
        <dbReference type="ARBA" id="ARBA00022840"/>
    </source>
</evidence>
<accession>A0A644SWK5</accession>
<reference evidence="9" key="1">
    <citation type="submission" date="2019-08" db="EMBL/GenBank/DDBJ databases">
        <authorList>
            <person name="Kucharzyk K."/>
            <person name="Murdoch R.W."/>
            <person name="Higgins S."/>
            <person name="Loffler F."/>
        </authorList>
    </citation>
    <scope>NUCLEOTIDE SEQUENCE</scope>
</reference>
<dbReference type="InterPro" id="IPR036565">
    <property type="entry name" value="Mur-like_cat_sf"/>
</dbReference>
<protein>
    <submittedName>
        <fullName evidence="9">UDP-N-acetylmuramoylalanine--D-glutamate ligase</fullName>
        <ecNumber evidence="9">6.3.2.9</ecNumber>
    </submittedName>
</protein>
<comment type="caution">
    <text evidence="9">The sequence shown here is derived from an EMBL/GenBank/DDBJ whole genome shotgun (WGS) entry which is preliminary data.</text>
</comment>
<evidence type="ECO:0000259" key="8">
    <source>
        <dbReference type="Pfam" id="PF08245"/>
    </source>
</evidence>
<gene>
    <name evidence="9" type="primary">murD_2</name>
    <name evidence="9" type="ORF">SDC9_04647</name>
</gene>
<dbReference type="InterPro" id="IPR013221">
    <property type="entry name" value="Mur_ligase_cen"/>
</dbReference>
<dbReference type="PANTHER" id="PTHR43692:SF1">
    <property type="entry name" value="UDP-N-ACETYLMURAMOYLALANINE--D-GLUTAMATE LIGASE"/>
    <property type="match status" value="1"/>
</dbReference>
<dbReference type="NCBIfam" id="TIGR01087">
    <property type="entry name" value="murD"/>
    <property type="match status" value="1"/>
</dbReference>
<keyword evidence="3" id="KW-0963">Cytoplasm</keyword>
<dbReference type="Gene3D" id="3.40.50.720">
    <property type="entry name" value="NAD(P)-binding Rossmann-like Domain"/>
    <property type="match status" value="1"/>
</dbReference>
<dbReference type="PANTHER" id="PTHR43692">
    <property type="entry name" value="UDP-N-ACETYLMURAMOYLALANINE--D-GLUTAMATE LIGASE"/>
    <property type="match status" value="1"/>
</dbReference>
<dbReference type="Gene3D" id="3.90.190.20">
    <property type="entry name" value="Mur ligase, C-terminal domain"/>
    <property type="match status" value="1"/>
</dbReference>
<dbReference type="GO" id="GO:0009252">
    <property type="term" value="P:peptidoglycan biosynthetic process"/>
    <property type="evidence" value="ECO:0007669"/>
    <property type="project" value="UniProtKB-UniPathway"/>
</dbReference>
<keyword evidence="4 9" id="KW-0436">Ligase</keyword>
<name>A0A644SWK5_9ZZZZ</name>
<dbReference type="HAMAP" id="MF_00639">
    <property type="entry name" value="MurD"/>
    <property type="match status" value="1"/>
</dbReference>
<dbReference type="SUPFAM" id="SSF53623">
    <property type="entry name" value="MurD-like peptide ligases, catalytic domain"/>
    <property type="match status" value="1"/>
</dbReference>
<organism evidence="9">
    <name type="scientific">bioreactor metagenome</name>
    <dbReference type="NCBI Taxonomy" id="1076179"/>
    <lineage>
        <taxon>unclassified sequences</taxon>
        <taxon>metagenomes</taxon>
        <taxon>ecological metagenomes</taxon>
    </lineage>
</organism>
<proteinExistence type="inferred from homology"/>
<evidence type="ECO:0000256" key="3">
    <source>
        <dbReference type="ARBA" id="ARBA00022490"/>
    </source>
</evidence>
<evidence type="ECO:0000259" key="7">
    <source>
        <dbReference type="Pfam" id="PF02875"/>
    </source>
</evidence>
<dbReference type="Pfam" id="PF08245">
    <property type="entry name" value="Mur_ligase_M"/>
    <property type="match status" value="1"/>
</dbReference>
<feature type="domain" description="Mur ligase C-terminal" evidence="7">
    <location>
        <begin position="345"/>
        <end position="457"/>
    </location>
</feature>
<dbReference type="GO" id="GO:0008764">
    <property type="term" value="F:UDP-N-acetylmuramoylalanine-D-glutamate ligase activity"/>
    <property type="evidence" value="ECO:0007669"/>
    <property type="project" value="UniProtKB-EC"/>
</dbReference>
<evidence type="ECO:0000256" key="2">
    <source>
        <dbReference type="ARBA" id="ARBA00004752"/>
    </source>
</evidence>
<dbReference type="GO" id="GO:0005737">
    <property type="term" value="C:cytoplasm"/>
    <property type="evidence" value="ECO:0007669"/>
    <property type="project" value="UniProtKB-SubCell"/>
</dbReference>
<dbReference type="Gene3D" id="3.40.1190.10">
    <property type="entry name" value="Mur-like, catalytic domain"/>
    <property type="match status" value="1"/>
</dbReference>
<keyword evidence="6" id="KW-0067">ATP-binding</keyword>
<comment type="pathway">
    <text evidence="2">Cell wall biogenesis; peptidoglycan biosynthesis.</text>
</comment>
<dbReference type="GO" id="GO:0008360">
    <property type="term" value="P:regulation of cell shape"/>
    <property type="evidence" value="ECO:0007669"/>
    <property type="project" value="InterPro"/>
</dbReference>
<evidence type="ECO:0000256" key="4">
    <source>
        <dbReference type="ARBA" id="ARBA00022598"/>
    </source>
</evidence>
<dbReference type="UniPathway" id="UPA00219"/>
<dbReference type="Pfam" id="PF02875">
    <property type="entry name" value="Mur_ligase_C"/>
    <property type="match status" value="1"/>
</dbReference>
<dbReference type="EC" id="6.3.2.9" evidence="9"/>
<dbReference type="AlphaFoldDB" id="A0A644SWK5"/>
<dbReference type="SUPFAM" id="SSF51984">
    <property type="entry name" value="MurCD N-terminal domain"/>
    <property type="match status" value="1"/>
</dbReference>
<comment type="subcellular location">
    <subcellularLocation>
        <location evidence="1">Cytoplasm</location>
    </subcellularLocation>
</comment>